<protein>
    <recommendedName>
        <fullName evidence="2">Pyrroloquinoline quinone-dependent pyranose dehydrogenase beta-propeller domain-containing protein</fullName>
    </recommendedName>
</protein>
<feature type="signal peptide" evidence="1">
    <location>
        <begin position="1"/>
        <end position="18"/>
    </location>
</feature>
<dbReference type="Pfam" id="PF22807">
    <property type="entry name" value="TrAA12"/>
    <property type="match status" value="1"/>
</dbReference>
<dbReference type="OrthoDB" id="507128at2759"/>
<dbReference type="InterPro" id="IPR011041">
    <property type="entry name" value="Quinoprot_gluc/sorb_DH_b-prop"/>
</dbReference>
<organism evidence="3 4">
    <name type="scientific">Drechslerella stenobrocha 248</name>
    <dbReference type="NCBI Taxonomy" id="1043628"/>
    <lineage>
        <taxon>Eukaryota</taxon>
        <taxon>Fungi</taxon>
        <taxon>Dikarya</taxon>
        <taxon>Ascomycota</taxon>
        <taxon>Pezizomycotina</taxon>
        <taxon>Orbiliomycetes</taxon>
        <taxon>Orbiliales</taxon>
        <taxon>Orbiliaceae</taxon>
        <taxon>Drechslerella</taxon>
    </lineage>
</organism>
<sequence length="459" mass="48783">MRWSTTAALAAAPAVALAQSTCTPITGDLPAPSMAPGYRSDLALTGLKYPRGIQWDSTGHLLVVDRGAGVYRYSVDSCLQLQDQQLIVNDTELSHGISLSTDGMTLFASSKEAVFSWSYDPNTGGLSNKKAIITGMTNNATGGHVTRTLLSPVSQPDWIIVSIGSQSDPDVSTLSVSSGKSQIRAFNVTEISREPVVFHEAGFVLGTGLRNSVGIAEDSMAQLWSVENSIDGVTRNGTEIHENNPAEELNYHGSLLDSRPRGNYGYPNCFAVWAANEIPDDHGLQTGDQFSMYVNGTLNDTLCAEEYQPPRLSFHAHQAPLDIKFDADGQAWISFHGSWNRAEPIGYRVVTVAFKDGQPVESNSSQSAALEIMANTDLTMCQTACFRPAGLAFNPSSGDLWMSSDATGEIYVIRKGEAGTAGSGDSKQSKSGASSVSAAGTWLLVALGLAGAQALGYLL</sequence>
<keyword evidence="4" id="KW-1185">Reference proteome</keyword>
<evidence type="ECO:0000259" key="2">
    <source>
        <dbReference type="Pfam" id="PF22807"/>
    </source>
</evidence>
<evidence type="ECO:0000313" key="4">
    <source>
        <dbReference type="Proteomes" id="UP000024837"/>
    </source>
</evidence>
<feature type="chain" id="PRO_5004893022" description="Pyrroloquinoline quinone-dependent pyranose dehydrogenase beta-propeller domain-containing protein" evidence="1">
    <location>
        <begin position="19"/>
        <end position="459"/>
    </location>
</feature>
<name>W7HI49_9PEZI</name>
<accession>W7HI49</accession>
<evidence type="ECO:0000256" key="1">
    <source>
        <dbReference type="SAM" id="SignalP"/>
    </source>
</evidence>
<evidence type="ECO:0000313" key="3">
    <source>
        <dbReference type="EMBL" id="EWC43536.1"/>
    </source>
</evidence>
<dbReference type="Gene3D" id="2.120.10.30">
    <property type="entry name" value="TolB, C-terminal domain"/>
    <property type="match status" value="1"/>
</dbReference>
<proteinExistence type="predicted"/>
<feature type="domain" description="Pyrroloquinoline quinone-dependent pyranose dehydrogenase beta-propeller" evidence="2">
    <location>
        <begin position="32"/>
        <end position="415"/>
    </location>
</feature>
<dbReference type="InterPro" id="IPR011042">
    <property type="entry name" value="6-blade_b-propeller_TolB-like"/>
</dbReference>
<dbReference type="InterPro" id="IPR054539">
    <property type="entry name" value="Beta-prop_PDH"/>
</dbReference>
<dbReference type="SUPFAM" id="SSF50952">
    <property type="entry name" value="Soluble quinoprotein glucose dehydrogenase"/>
    <property type="match status" value="1"/>
</dbReference>
<dbReference type="EMBL" id="KI966457">
    <property type="protein sequence ID" value="EWC43536.1"/>
    <property type="molecule type" value="Genomic_DNA"/>
</dbReference>
<gene>
    <name evidence="3" type="ORF">DRE_01423</name>
</gene>
<reference evidence="3 4" key="1">
    <citation type="submission" date="2013-05" db="EMBL/GenBank/DDBJ databases">
        <title>Drechslerella stenobrocha genome reveals carnivorous origination and mechanical trapping mechanism of predatory fungi.</title>
        <authorList>
            <person name="Liu X."/>
            <person name="Zhang W."/>
            <person name="Liu K."/>
        </authorList>
    </citation>
    <scope>NUCLEOTIDE SEQUENCE [LARGE SCALE GENOMIC DNA]</scope>
    <source>
        <strain evidence="3 4">248</strain>
    </source>
</reference>
<dbReference type="HOGENOM" id="CLU_039534_1_1_1"/>
<dbReference type="Proteomes" id="UP000024837">
    <property type="component" value="Unassembled WGS sequence"/>
</dbReference>
<dbReference type="AlphaFoldDB" id="W7HI49"/>
<keyword evidence="1" id="KW-0732">Signal</keyword>